<dbReference type="RefSeq" id="WP_008317007.1">
    <property type="nucleotide sequence ID" value="NZ_KB372794.1"/>
</dbReference>
<evidence type="ECO:0000313" key="4">
    <source>
        <dbReference type="Proteomes" id="UP000011617"/>
    </source>
</evidence>
<dbReference type="AlphaFoldDB" id="L8XT13"/>
<sequence>MTKNKNLITQDNALINASYTLDLVEKRLILLAIAKGRLSGKGITSHNALEIHANDYAESFGVERQASYMALKSASESLFERYFTYESLSPKGNLEVHKSRWTADISYVQNESMVKIVFSPSVVPLITDLEKKFTSYFLDDISRLTSVYAVRLYELIIAWRSTHKTPIFRIEDIRMRLGVLENQYMAMCDFKKRVLDVAIKQINELSNIQIEVKQHKKGRSIVGFSFNFMELSQHPTRDPNTIDWIDEQPKVKPKRKRITEQEAAKLGRPGEEWPDLLKRIGSEYHVIFDKDK</sequence>
<dbReference type="SUPFAM" id="SSF46785">
    <property type="entry name" value="Winged helix' DNA-binding domain"/>
    <property type="match status" value="2"/>
</dbReference>
<dbReference type="Pfam" id="PF01051">
    <property type="entry name" value="Rep3_N"/>
    <property type="match status" value="1"/>
</dbReference>
<dbReference type="Proteomes" id="UP000011617">
    <property type="component" value="Unassembled WGS sequence"/>
</dbReference>
<keyword evidence="4" id="KW-1185">Reference proteome</keyword>
<dbReference type="NCBIfam" id="NF038290">
    <property type="entry name" value="repM_Acin"/>
    <property type="match status" value="1"/>
</dbReference>
<comment type="caution">
    <text evidence="3">The sequence shown here is derived from an EMBL/GenBank/DDBJ whole genome shotgun (WGS) entry which is preliminary data.</text>
</comment>
<dbReference type="Pfam" id="PF21205">
    <property type="entry name" value="Rep3_C"/>
    <property type="match status" value="1"/>
</dbReference>
<comment type="similarity">
    <text evidence="1">Belongs to the initiator RepB protein family.</text>
</comment>
<accession>L8XT13</accession>
<dbReference type="EMBL" id="AOBV01000024">
    <property type="protein sequence ID" value="ELV07163.1"/>
    <property type="molecule type" value="Genomic_DNA"/>
</dbReference>
<dbReference type="OrthoDB" id="7060771at2"/>
<protein>
    <recommendedName>
        <fullName evidence="2">Initiator Rep protein WH1 domain-containing protein</fullName>
    </recommendedName>
</protein>
<evidence type="ECO:0000259" key="2">
    <source>
        <dbReference type="Pfam" id="PF01051"/>
    </source>
</evidence>
<feature type="domain" description="Initiator Rep protein WH1" evidence="2">
    <location>
        <begin position="8"/>
        <end position="156"/>
    </location>
</feature>
<dbReference type="InterPro" id="IPR036388">
    <property type="entry name" value="WH-like_DNA-bd_sf"/>
</dbReference>
<dbReference type="HOGENOM" id="CLU_047367_1_1_6"/>
<dbReference type="PATRIC" id="fig|1261130.3.peg.1932"/>
<evidence type="ECO:0000313" key="3">
    <source>
        <dbReference type="EMBL" id="ELV07163.1"/>
    </source>
</evidence>
<dbReference type="GO" id="GO:0003887">
    <property type="term" value="F:DNA-directed DNA polymerase activity"/>
    <property type="evidence" value="ECO:0007669"/>
    <property type="project" value="InterPro"/>
</dbReference>
<name>L8XT13_9GAMM</name>
<proteinExistence type="inferred from homology"/>
<dbReference type="InterPro" id="IPR036390">
    <property type="entry name" value="WH_DNA-bd_sf"/>
</dbReference>
<reference evidence="3 4" key="1">
    <citation type="journal article" date="2013" name="Genome Announc.">
        <title>Complete Genome Sequence of Wohlfahrtiimonas chitiniclastica Strain SH04, Isolated from Chrysomya megacephala Collected from Pudong International Airport in China.</title>
        <authorList>
            <person name="Cao X.M."/>
            <person name="Chen T."/>
            <person name="Xu L.Z."/>
            <person name="Yao L.S."/>
            <person name="Qi J."/>
            <person name="Zhang X.L."/>
            <person name="Yan Q.L."/>
            <person name="Deng Y.H."/>
            <person name="Guo T.Y."/>
            <person name="Wang J."/>
            <person name="Hu K.X."/>
            <person name="Xu B.L."/>
        </authorList>
    </citation>
    <scope>NUCLEOTIDE SEQUENCE [LARGE SCALE GENOMIC DNA]</scope>
    <source>
        <strain evidence="3 4">SH04</strain>
    </source>
</reference>
<gene>
    <name evidence="3" type="ORF">F387_02040</name>
</gene>
<evidence type="ECO:0000256" key="1">
    <source>
        <dbReference type="ARBA" id="ARBA00038283"/>
    </source>
</evidence>
<dbReference type="Gene3D" id="1.10.10.10">
    <property type="entry name" value="Winged helix-like DNA-binding domain superfamily/Winged helix DNA-binding domain"/>
    <property type="match status" value="2"/>
</dbReference>
<organism evidence="3 4">
    <name type="scientific">Wohlfahrtiimonas chitiniclastica SH04</name>
    <dbReference type="NCBI Taxonomy" id="1261130"/>
    <lineage>
        <taxon>Bacteria</taxon>
        <taxon>Pseudomonadati</taxon>
        <taxon>Pseudomonadota</taxon>
        <taxon>Gammaproteobacteria</taxon>
        <taxon>Cardiobacteriales</taxon>
        <taxon>Ignatzschineriaceae</taxon>
        <taxon>Wohlfahrtiimonas</taxon>
    </lineage>
</organism>
<dbReference type="GO" id="GO:0006270">
    <property type="term" value="P:DNA replication initiation"/>
    <property type="evidence" value="ECO:0007669"/>
    <property type="project" value="InterPro"/>
</dbReference>
<dbReference type="InterPro" id="IPR000525">
    <property type="entry name" value="Initiator_Rep_WH1"/>
</dbReference>